<dbReference type="AlphaFoldDB" id="X1NXC2"/>
<keyword evidence="1" id="KW-0812">Transmembrane</keyword>
<accession>X1NXC2</accession>
<feature type="non-terminal residue" evidence="2">
    <location>
        <position position="1"/>
    </location>
</feature>
<sequence>VVGSLPVLIVTILFVPFSYHELIAKLKSP</sequence>
<feature type="transmembrane region" description="Helical" evidence="1">
    <location>
        <begin position="6"/>
        <end position="24"/>
    </location>
</feature>
<dbReference type="EMBL" id="BARV01019515">
    <property type="protein sequence ID" value="GAI31425.1"/>
    <property type="molecule type" value="Genomic_DNA"/>
</dbReference>
<protein>
    <submittedName>
        <fullName evidence="2">Uncharacterized protein</fullName>
    </submittedName>
</protein>
<organism evidence="2">
    <name type="scientific">marine sediment metagenome</name>
    <dbReference type="NCBI Taxonomy" id="412755"/>
    <lineage>
        <taxon>unclassified sequences</taxon>
        <taxon>metagenomes</taxon>
        <taxon>ecological metagenomes</taxon>
    </lineage>
</organism>
<keyword evidence="1" id="KW-0472">Membrane</keyword>
<name>X1NXC2_9ZZZZ</name>
<proteinExistence type="predicted"/>
<evidence type="ECO:0000256" key="1">
    <source>
        <dbReference type="SAM" id="Phobius"/>
    </source>
</evidence>
<reference evidence="2" key="1">
    <citation type="journal article" date="2014" name="Front. Microbiol.">
        <title>High frequency of phylogenetically diverse reductive dehalogenase-homologous genes in deep subseafloor sedimentary metagenomes.</title>
        <authorList>
            <person name="Kawai M."/>
            <person name="Futagami T."/>
            <person name="Toyoda A."/>
            <person name="Takaki Y."/>
            <person name="Nishi S."/>
            <person name="Hori S."/>
            <person name="Arai W."/>
            <person name="Tsubouchi T."/>
            <person name="Morono Y."/>
            <person name="Uchiyama I."/>
            <person name="Ito T."/>
            <person name="Fujiyama A."/>
            <person name="Inagaki F."/>
            <person name="Takami H."/>
        </authorList>
    </citation>
    <scope>NUCLEOTIDE SEQUENCE</scope>
    <source>
        <strain evidence="2">Expedition CK06-06</strain>
    </source>
</reference>
<evidence type="ECO:0000313" key="2">
    <source>
        <dbReference type="EMBL" id="GAI31425.1"/>
    </source>
</evidence>
<keyword evidence="1" id="KW-1133">Transmembrane helix</keyword>
<comment type="caution">
    <text evidence="2">The sequence shown here is derived from an EMBL/GenBank/DDBJ whole genome shotgun (WGS) entry which is preliminary data.</text>
</comment>
<gene>
    <name evidence="2" type="ORF">S06H3_32789</name>
</gene>